<proteinExistence type="predicted"/>
<keyword evidence="1" id="KW-0067">ATP-binding</keyword>
<dbReference type="GO" id="GO:0005524">
    <property type="term" value="F:ATP binding"/>
    <property type="evidence" value="ECO:0007669"/>
    <property type="project" value="UniProtKB-KW"/>
</dbReference>
<reference evidence="1 2" key="1">
    <citation type="submission" date="2015-04" db="EMBL/GenBank/DDBJ databases">
        <title>Taxonomic description and genome sequence of Bacillus campisalis sp. nov., a novel member of the genus Bacillus isolated from solar saltern.</title>
        <authorList>
            <person name="Mathan Kumar R."/>
            <person name="Kaur G."/>
            <person name="Kumar A."/>
            <person name="Singh N.K."/>
            <person name="Kaur N."/>
            <person name="Kumar N."/>
            <person name="Mayilraj S."/>
        </authorList>
    </citation>
    <scope>NUCLEOTIDE SEQUENCE [LARGE SCALE GENOMIC DNA]</scope>
    <source>
        <strain evidence="1 2">SA2-6</strain>
    </source>
</reference>
<evidence type="ECO:0000313" key="1">
    <source>
        <dbReference type="EMBL" id="KKK38563.1"/>
    </source>
</evidence>
<dbReference type="OrthoDB" id="9805740at2"/>
<organism evidence="1 2">
    <name type="scientific">Mesobacillus campisalis</name>
    <dbReference type="NCBI Taxonomy" id="1408103"/>
    <lineage>
        <taxon>Bacteria</taxon>
        <taxon>Bacillati</taxon>
        <taxon>Bacillota</taxon>
        <taxon>Bacilli</taxon>
        <taxon>Bacillales</taxon>
        <taxon>Bacillaceae</taxon>
        <taxon>Mesobacillus</taxon>
    </lineage>
</organism>
<gene>
    <name evidence="1" type="ORF">WQ57_08165</name>
</gene>
<sequence length="242" mass="26009">MRDVLSFPFNDKEFIVVASDNSGSIGNKPGDSVYTDYETVAYYSVRVAAMECLAAGAEPFAVTLQNFCGESAWEELELGVKKGLAELKLPDVKITGSTESNFTLNQSAVGLSVLGKTTSLVSGPLVYSDDIRLAVIGSPLVGGEVLERSGETAPLSLFAQLHSLGYPVLLPVGSKGILSELNKLFANRTFTKEKLIAELDMLKSSGPATCFIIVFPLEKEEEIKSIAGSYFHPVTERRDSDA</sequence>
<evidence type="ECO:0000313" key="2">
    <source>
        <dbReference type="Proteomes" id="UP000034166"/>
    </source>
</evidence>
<dbReference type="AlphaFoldDB" id="A0A0M2SWL5"/>
<dbReference type="EMBL" id="LAYY01000007">
    <property type="protein sequence ID" value="KKK38563.1"/>
    <property type="molecule type" value="Genomic_DNA"/>
</dbReference>
<accession>A0A0M2SWL5</accession>
<dbReference type="RefSeq" id="WP_046523255.1">
    <property type="nucleotide sequence ID" value="NZ_LAYY01000007.1"/>
</dbReference>
<keyword evidence="2" id="KW-1185">Reference proteome</keyword>
<dbReference type="PATRIC" id="fig|1408103.3.peg.1840"/>
<keyword evidence="1" id="KW-0547">Nucleotide-binding</keyword>
<dbReference type="Proteomes" id="UP000034166">
    <property type="component" value="Unassembled WGS sequence"/>
</dbReference>
<protein>
    <submittedName>
        <fullName evidence="1">ATP-binding domain of ThiL/HypE-like (N-terminal domain) family protein</fullName>
    </submittedName>
</protein>
<comment type="caution">
    <text evidence="1">The sequence shown here is derived from an EMBL/GenBank/DDBJ whole genome shotgun (WGS) entry which is preliminary data.</text>
</comment>
<name>A0A0M2SWL5_9BACI</name>